<dbReference type="InterPro" id="IPR004089">
    <property type="entry name" value="MCPsignal_dom"/>
</dbReference>
<protein>
    <submittedName>
        <fullName evidence="6">Methyl-accepting chemotaxis protein</fullName>
    </submittedName>
</protein>
<accession>A0ABW4XIP6</accession>
<evidence type="ECO:0000313" key="6">
    <source>
        <dbReference type="EMBL" id="MFD2095406.1"/>
    </source>
</evidence>
<dbReference type="InterPro" id="IPR004090">
    <property type="entry name" value="Chemotax_Me-accpt_rcpt"/>
</dbReference>
<proteinExistence type="inferred from homology"/>
<gene>
    <name evidence="6" type="ORF">ACFSJ3_05360</name>
</gene>
<keyword evidence="2 4" id="KW-0807">Transducer</keyword>
<dbReference type="EMBL" id="JBHUHT010000009">
    <property type="protein sequence ID" value="MFD2095406.1"/>
    <property type="molecule type" value="Genomic_DNA"/>
</dbReference>
<evidence type="ECO:0000256" key="2">
    <source>
        <dbReference type="ARBA" id="ARBA00023224"/>
    </source>
</evidence>
<evidence type="ECO:0000259" key="5">
    <source>
        <dbReference type="PROSITE" id="PS50111"/>
    </source>
</evidence>
<sequence>MGRYLQSLGIKGAARVQWLAILISLILLGFDQIQSAFVILVLTSVFCWRVLVSVQRDQETFSELVVAVQNGDTTEFDSANAGPLQSIYPMIDDLVRHARRQLNTVQSVSDEMGFSAKELASNAMEVASHCQQQADVTTSSASAATEISQSIDDVSHRIEATRSAMEQGSHLCHQGREELTKTQHQVESVSERVKATGISLEELDRKLGTVVSMSRFIREIAEQTNLLALNAAIEAARAGEHGRGFSVVADEVRGLAQRSHESANAITQQVTEVTNSMSDVGQQMQLVVGSTEECQQSVDATSASLEEIVAAIEEVTDQIGGIATASEQQAIATREISQNMEQVAVTAERNAYMAKQNASVADHLQNMTKAEAA</sequence>
<dbReference type="SMART" id="SM00283">
    <property type="entry name" value="MA"/>
    <property type="match status" value="1"/>
</dbReference>
<evidence type="ECO:0000313" key="7">
    <source>
        <dbReference type="Proteomes" id="UP001597380"/>
    </source>
</evidence>
<dbReference type="PANTHER" id="PTHR32089">
    <property type="entry name" value="METHYL-ACCEPTING CHEMOTAXIS PROTEIN MCPB"/>
    <property type="match status" value="1"/>
</dbReference>
<comment type="caution">
    <text evidence="6">The sequence shown here is derived from an EMBL/GenBank/DDBJ whole genome shotgun (WGS) entry which is preliminary data.</text>
</comment>
<reference evidence="7" key="1">
    <citation type="journal article" date="2019" name="Int. J. Syst. Evol. Microbiol.">
        <title>The Global Catalogue of Microorganisms (GCM) 10K type strain sequencing project: providing services to taxonomists for standard genome sequencing and annotation.</title>
        <authorList>
            <consortium name="The Broad Institute Genomics Platform"/>
            <consortium name="The Broad Institute Genome Sequencing Center for Infectious Disease"/>
            <person name="Wu L."/>
            <person name="Ma J."/>
        </authorList>
    </citation>
    <scope>NUCLEOTIDE SEQUENCE [LARGE SCALE GENOMIC DNA]</scope>
    <source>
        <strain evidence="7">CGMCC 1.10992</strain>
    </source>
</reference>
<dbReference type="Pfam" id="PF00015">
    <property type="entry name" value="MCPsignal"/>
    <property type="match status" value="1"/>
</dbReference>
<dbReference type="RefSeq" id="WP_345338573.1">
    <property type="nucleotide sequence ID" value="NZ_BAABLI010000006.1"/>
</dbReference>
<organism evidence="6 7">
    <name type="scientific">Corallincola platygyrae</name>
    <dbReference type="NCBI Taxonomy" id="1193278"/>
    <lineage>
        <taxon>Bacteria</taxon>
        <taxon>Pseudomonadati</taxon>
        <taxon>Pseudomonadota</taxon>
        <taxon>Gammaproteobacteria</taxon>
        <taxon>Alteromonadales</taxon>
        <taxon>Psychromonadaceae</taxon>
        <taxon>Corallincola</taxon>
    </lineage>
</organism>
<evidence type="ECO:0000256" key="1">
    <source>
        <dbReference type="ARBA" id="ARBA00004370"/>
    </source>
</evidence>
<dbReference type="PROSITE" id="PS50111">
    <property type="entry name" value="CHEMOTAXIS_TRANSDUC_2"/>
    <property type="match status" value="1"/>
</dbReference>
<feature type="domain" description="Methyl-accepting transducer" evidence="5">
    <location>
        <begin position="108"/>
        <end position="344"/>
    </location>
</feature>
<dbReference type="Proteomes" id="UP001597380">
    <property type="component" value="Unassembled WGS sequence"/>
</dbReference>
<keyword evidence="7" id="KW-1185">Reference proteome</keyword>
<dbReference type="Gene3D" id="1.10.287.950">
    <property type="entry name" value="Methyl-accepting chemotaxis protein"/>
    <property type="match status" value="1"/>
</dbReference>
<comment type="subcellular location">
    <subcellularLocation>
        <location evidence="1">Membrane</location>
    </subcellularLocation>
</comment>
<name>A0ABW4XIP6_9GAMM</name>
<comment type="similarity">
    <text evidence="3">Belongs to the methyl-accepting chemotaxis (MCP) protein family.</text>
</comment>
<dbReference type="PANTHER" id="PTHR32089:SF112">
    <property type="entry name" value="LYSOZYME-LIKE PROTEIN-RELATED"/>
    <property type="match status" value="1"/>
</dbReference>
<dbReference type="PRINTS" id="PR00260">
    <property type="entry name" value="CHEMTRNSDUCR"/>
</dbReference>
<evidence type="ECO:0000256" key="4">
    <source>
        <dbReference type="PROSITE-ProRule" id="PRU00284"/>
    </source>
</evidence>
<evidence type="ECO:0000256" key="3">
    <source>
        <dbReference type="ARBA" id="ARBA00029447"/>
    </source>
</evidence>
<dbReference type="SUPFAM" id="SSF58104">
    <property type="entry name" value="Methyl-accepting chemotaxis protein (MCP) signaling domain"/>
    <property type="match status" value="1"/>
</dbReference>